<evidence type="ECO:0000256" key="5">
    <source>
        <dbReference type="ARBA" id="ARBA00022729"/>
    </source>
</evidence>
<dbReference type="SUPFAM" id="SSF54523">
    <property type="entry name" value="Pili subunits"/>
    <property type="match status" value="1"/>
</dbReference>
<reference evidence="9 10" key="1">
    <citation type="submission" date="2018-04" db="EMBL/GenBank/DDBJ databases">
        <title>Genomic Encyclopedia of Archaeal and Bacterial Type Strains, Phase II (KMG-II): from individual species to whole genera.</title>
        <authorList>
            <person name="Goeker M."/>
        </authorList>
    </citation>
    <scope>NUCLEOTIDE SEQUENCE [LARGE SCALE GENOMIC DNA]</scope>
    <source>
        <strain evidence="9 10">DSM 5822</strain>
    </source>
</reference>
<dbReference type="InterPro" id="IPR005594">
    <property type="entry name" value="YadA_C"/>
</dbReference>
<keyword evidence="4" id="KW-0812">Transmembrane</keyword>
<dbReference type="Pfam" id="PF03895">
    <property type="entry name" value="YadA_anchor"/>
    <property type="match status" value="1"/>
</dbReference>
<gene>
    <name evidence="9" type="ORF">C8N29_1016</name>
</gene>
<comment type="subcellular location">
    <subcellularLocation>
        <location evidence="2">Cell outer membrane</location>
    </subcellularLocation>
    <subcellularLocation>
        <location evidence="1">Cell surface</location>
    </subcellularLocation>
</comment>
<keyword evidence="6" id="KW-0472">Membrane</keyword>
<dbReference type="GO" id="GO:0009986">
    <property type="term" value="C:cell surface"/>
    <property type="evidence" value="ECO:0007669"/>
    <property type="project" value="UniProtKB-SubCell"/>
</dbReference>
<comment type="caution">
    <text evidence="9">The sequence shown here is derived from an EMBL/GenBank/DDBJ whole genome shotgun (WGS) entry which is preliminary data.</text>
</comment>
<protein>
    <submittedName>
        <fullName evidence="9">YadA-like protein</fullName>
    </submittedName>
</protein>
<dbReference type="EMBL" id="QAON01000001">
    <property type="protein sequence ID" value="PTQ90937.1"/>
    <property type="molecule type" value="Genomic_DNA"/>
</dbReference>
<dbReference type="Proteomes" id="UP000244223">
    <property type="component" value="Unassembled WGS sequence"/>
</dbReference>
<evidence type="ECO:0000256" key="7">
    <source>
        <dbReference type="ARBA" id="ARBA00023237"/>
    </source>
</evidence>
<dbReference type="Gene3D" id="3.30.1300.30">
    <property type="entry name" value="GSPII I/J protein-like"/>
    <property type="match status" value="1"/>
</dbReference>
<sequence>MPTVAADLTVDGKLTVNTGGINVTSGSIQIEQGSLHARNGISTNGDIFAGKIYSKSTQFVDTYTNTLSTYEITTENLSVAGNIANKGSFTNDGNIKNTGSIQNTGDITVTSGNIWIQQGSLHARNGISTNEDIYAGKIYSNSSQFGDTYTNTLSTYEITTENLSVAGNIANKGSFTNDGDIKNTGNIQNTGDIIVTSGSIRIHQGSLDLFKSNMSIDGDLYAGTIYGKSTQFNEMTANNISTTQIDTQGLQTNGITNTGTTSTKKLEVIGNTETNGITNTGMILNTGDILQQGNLEVRNGDIVSTGNLYVEQGLIAGNQGDFRSLFVGGTISSNDLTNSGTISTTTLTVSGASTTQGISNNGSLSSTGNTTLKSADNKSQVAVTNGNITVGVSNAGGSINGVTATTTQTVVQGGTGTTTLTLDDTGATFNGTNNTHVVVTGVANGQNTYDATNYGQLRSLRTEVMTQINDMNTELSGGIAAVTAMSSIPQLDTNKQFTVGVGAGHYNGSNAFALGARYRVSEGTVVSGSFAKSNDSKPTIGVGAGLSW</sequence>
<keyword evidence="5" id="KW-0732">Signal</keyword>
<keyword evidence="10" id="KW-1185">Reference proteome</keyword>
<accession>A0A2T5J2W1</accession>
<dbReference type="GO" id="GO:0009279">
    <property type="term" value="C:cell outer membrane"/>
    <property type="evidence" value="ECO:0007669"/>
    <property type="project" value="UniProtKB-SubCell"/>
</dbReference>
<dbReference type="RefSeq" id="WP_170106828.1">
    <property type="nucleotide sequence ID" value="NZ_QAON01000001.1"/>
</dbReference>
<evidence type="ECO:0000256" key="6">
    <source>
        <dbReference type="ARBA" id="ARBA00023136"/>
    </source>
</evidence>
<keyword evidence="7" id="KW-0998">Cell outer membrane</keyword>
<evidence type="ECO:0000256" key="1">
    <source>
        <dbReference type="ARBA" id="ARBA00004241"/>
    </source>
</evidence>
<organism evidence="9 10">
    <name type="scientific">Agitococcus lubricus</name>
    <dbReference type="NCBI Taxonomy" id="1077255"/>
    <lineage>
        <taxon>Bacteria</taxon>
        <taxon>Pseudomonadati</taxon>
        <taxon>Pseudomonadota</taxon>
        <taxon>Gammaproteobacteria</taxon>
        <taxon>Moraxellales</taxon>
        <taxon>Moraxellaceae</taxon>
        <taxon>Agitococcus</taxon>
    </lineage>
</organism>
<evidence type="ECO:0000313" key="10">
    <source>
        <dbReference type="Proteomes" id="UP000244223"/>
    </source>
</evidence>
<evidence type="ECO:0000256" key="4">
    <source>
        <dbReference type="ARBA" id="ARBA00022692"/>
    </source>
</evidence>
<dbReference type="AlphaFoldDB" id="A0A2T5J2W1"/>
<name>A0A2T5J2W1_9GAMM</name>
<feature type="domain" description="Trimeric autotransporter adhesin YadA-like C-terminal membrane anchor" evidence="8">
    <location>
        <begin position="489"/>
        <end position="548"/>
    </location>
</feature>
<dbReference type="InterPro" id="IPR045584">
    <property type="entry name" value="Pilin-like"/>
</dbReference>
<proteinExistence type="predicted"/>
<evidence type="ECO:0000313" key="9">
    <source>
        <dbReference type="EMBL" id="PTQ90937.1"/>
    </source>
</evidence>
<evidence type="ECO:0000256" key="3">
    <source>
        <dbReference type="ARBA" id="ARBA00022452"/>
    </source>
</evidence>
<evidence type="ECO:0000256" key="2">
    <source>
        <dbReference type="ARBA" id="ARBA00004442"/>
    </source>
</evidence>
<keyword evidence="3" id="KW-1134">Transmembrane beta strand</keyword>
<evidence type="ECO:0000259" key="8">
    <source>
        <dbReference type="Pfam" id="PF03895"/>
    </source>
</evidence>